<keyword evidence="3 5" id="KW-0808">Transferase</keyword>
<keyword evidence="4" id="KW-0732">Signal</keyword>
<sequence>MLPFVAAVFLALGVSDAASILGFLPFHGTSHNMNTVPLFVELAKRGHNVTLAGFHPPKMPVSNLNMITFNTAPGVVVKASRSAGDYENPDHMTTMRLLHTLYPMYDGNIGHNNNFSDILNKRYDLLIVEMFESDFFMGFVSKIDAPFIIIHNCEPLPWHRLTLADPLAPSVIPQVFGKRAPGMDFAGRFWNTVEILELMFEYRTAMLPRAQALVEKYLGPLPPLNEVTKNASLYFTNTHSSLFGSRAMNPSTIEIGGLHISASKSLPKDLKTLL</sequence>
<dbReference type="InterPro" id="IPR050271">
    <property type="entry name" value="UDP-glycosyltransferase"/>
</dbReference>
<feature type="signal peptide" evidence="4">
    <location>
        <begin position="1"/>
        <end position="17"/>
    </location>
</feature>
<evidence type="ECO:0000256" key="3">
    <source>
        <dbReference type="ARBA" id="ARBA00022679"/>
    </source>
</evidence>
<feature type="non-terminal residue" evidence="5">
    <location>
        <position position="274"/>
    </location>
</feature>
<dbReference type="GO" id="GO:0008194">
    <property type="term" value="F:UDP-glycosyltransferase activity"/>
    <property type="evidence" value="ECO:0007669"/>
    <property type="project" value="TreeGrafter"/>
</dbReference>
<feature type="chain" id="PRO_5002053747" evidence="4">
    <location>
        <begin position="18"/>
        <end position="274"/>
    </location>
</feature>
<name>A0A0A9W8U8_LYGHE</name>
<dbReference type="EMBL" id="GBHO01040686">
    <property type="protein sequence ID" value="JAG02918.1"/>
    <property type="molecule type" value="Transcribed_RNA"/>
</dbReference>
<reference evidence="5" key="2">
    <citation type="submission" date="2014-07" db="EMBL/GenBank/DDBJ databases">
        <authorList>
            <person name="Hull J."/>
        </authorList>
    </citation>
    <scope>NUCLEOTIDE SEQUENCE</scope>
</reference>
<proteinExistence type="inferred from homology"/>
<evidence type="ECO:0000256" key="1">
    <source>
        <dbReference type="ARBA" id="ARBA00009995"/>
    </source>
</evidence>
<comment type="similarity">
    <text evidence="1">Belongs to the UDP-glycosyltransferase family.</text>
</comment>
<keyword evidence="2" id="KW-0328">Glycosyltransferase</keyword>
<accession>A0A0A9W8U8</accession>
<dbReference type="AlphaFoldDB" id="A0A0A9W8U8"/>
<dbReference type="SUPFAM" id="SSF53756">
    <property type="entry name" value="UDP-Glycosyltransferase/glycogen phosphorylase"/>
    <property type="match status" value="1"/>
</dbReference>
<evidence type="ECO:0000256" key="2">
    <source>
        <dbReference type="ARBA" id="ARBA00022676"/>
    </source>
</evidence>
<reference evidence="5" key="1">
    <citation type="journal article" date="2014" name="PLoS ONE">
        <title>Transcriptome-Based Identification of ABC Transporters in the Western Tarnished Plant Bug Lygus hesperus.</title>
        <authorList>
            <person name="Hull J.J."/>
            <person name="Chaney K."/>
            <person name="Geib S.M."/>
            <person name="Fabrick J.A."/>
            <person name="Brent C.S."/>
            <person name="Walsh D."/>
            <person name="Lavine L.C."/>
        </authorList>
    </citation>
    <scope>NUCLEOTIDE SEQUENCE</scope>
</reference>
<dbReference type="PANTHER" id="PTHR48043:SF145">
    <property type="entry name" value="FI06409P-RELATED"/>
    <property type="match status" value="1"/>
</dbReference>
<gene>
    <name evidence="5" type="primary">Ugt2b15</name>
    <name evidence="5" type="ORF">CM83_4038</name>
</gene>
<dbReference type="PANTHER" id="PTHR48043">
    <property type="entry name" value="EG:EG0003.4 PROTEIN-RELATED"/>
    <property type="match status" value="1"/>
</dbReference>
<evidence type="ECO:0000313" key="5">
    <source>
        <dbReference type="EMBL" id="JAG02918.1"/>
    </source>
</evidence>
<evidence type="ECO:0000256" key="4">
    <source>
        <dbReference type="SAM" id="SignalP"/>
    </source>
</evidence>
<protein>
    <submittedName>
        <fullName evidence="5">UDP-glucuronosyltransferase 2B15</fullName>
    </submittedName>
</protein>
<organism evidence="5">
    <name type="scientific">Lygus hesperus</name>
    <name type="common">Western plant bug</name>
    <dbReference type="NCBI Taxonomy" id="30085"/>
    <lineage>
        <taxon>Eukaryota</taxon>
        <taxon>Metazoa</taxon>
        <taxon>Ecdysozoa</taxon>
        <taxon>Arthropoda</taxon>
        <taxon>Hexapoda</taxon>
        <taxon>Insecta</taxon>
        <taxon>Pterygota</taxon>
        <taxon>Neoptera</taxon>
        <taxon>Paraneoptera</taxon>
        <taxon>Hemiptera</taxon>
        <taxon>Heteroptera</taxon>
        <taxon>Panheteroptera</taxon>
        <taxon>Cimicomorpha</taxon>
        <taxon>Miridae</taxon>
        <taxon>Mirini</taxon>
        <taxon>Lygus</taxon>
    </lineage>
</organism>